<dbReference type="EMBL" id="QFAW01000027">
    <property type="protein sequence ID" value="PWE42436.1"/>
    <property type="molecule type" value="Genomic_DNA"/>
</dbReference>
<dbReference type="InterPro" id="IPR046673">
    <property type="entry name" value="ToxA_N"/>
</dbReference>
<protein>
    <recommendedName>
        <fullName evidence="1">Dermonecrotic toxin N-terminal domain-containing protein</fullName>
    </recommendedName>
</protein>
<sequence>MDRQPHDHAPVRDIRFDALDDLPRRDQSLYLAAVRRWQNCQEKFAALMADAPDSALRQRWDDWWNARARGTAVSRWTRAIELFRAHFDAAAQTTFAQGQLSAAQLQTAQALINPAQLPAQEPPLITERLGGAQVSQDAQWAAALVITTVSGPLLYLPARQPALLAFDTRAALQAHLGLERLSQHTTDSIAPAIITDSPPADPLLEALTRWRSHCLETPQAWSRQRLVQVLFAAPPLPGDFAVTDVEDEERAEPLFGSLNADLSLSHRRNAIEQQRLAIESLLDDEQGVAQPERLAQLKRCLDALDSAEENARSAAKALLDRSPALRLLELRQRPNADYDALHLARLAGLRAEADVQRLLQQISEVEQAWLQAVLDNPQRADRNQAVMVARLSLVSSPTLSTTLDGPLVITSETAGNALLLYWPGSAGGLQRFASLQALEHAVFKLGAIDSEWSLQLSPLSGDPFEYSLQNQLYACEQRVAKVLTDNPLPSHEQPRRVELEKCLLETLDSLGVPVHQAREQAYLDVLEQQQTHALAGHLPQWLSQASPVRRASLKTAVMAFIDAMKNSHALLERDLPHRDDFARKRVEERLRKDFSLKQGFSITLDLPDSTSWQKTLVEGAAPGTPQRNVLTASSQRSTLSIAQLAPGNIDQPLWLRMTFMKVEVIADSATEREALLQGVTLPYLRQLITDLDLAGHYEGLIYRAFMGSTSATAFANEHRRECLTEPFRQMLKMRGDSALLQQQIQEDGWKILNTAIDADTAQAFAANGQRIILRPVNLTVGGPDTDDGPSSLSGLTFIEEQVSGTTLLYLPDSPDGQFFHQRATLESARELLFNLCLRPVMVDYLAGRALKGDVAHHVSRINQARRGNFDALIGAGTAWPATTSLAAHLLNAHMGRLIEAHRATSRSNLALALERYALQGGALFNYLKMALGMLPFVGSAVALYDAWDSANLAAAAFLRGEAGHGLTQLESVLLSLIDAAMDILPGASSSPGVARALTRQRQVKALLTGTVGWQRSSMRKVKSRLDRFAGYEYEGAVSLEGLQPHSDGLYRNVYRHASGDFILREGRIYQVRLVDRTMRLSGTRARAYQQAIALDEAGQWDTRFALHGTLAGDGLAGGGNLLGHLADGLEPLWPAVIRRWLPRWLTDRAVEHQRRLGRTIDALSRQLDVQHRRGNAALGEYQNADAATRRATVDAVDGKCASDIELATQRYEHASQMLSVSHGNRRQNTLEVMSQSALVVVERSLHRSGLGRDRCLDYLSDIGALNSQMLGLPAGSVRVALRLARQMNQIRTRLIQELRSIDTIVANIEVWRQRIKTRADKAYVGQELDKANVSLSDNNRDYLKALNYLPMLTRYDRVFDSSWIYLHRRVARARAKVYDALHTQQDLPDVIANVHRRNQVLSECIEAYDEFSRDLIVWSTGYGQHFDRPWIAPMLEQLTRMSNHARHGIKNGIKQSANARNSGKEIFETDGNRLMVGEKQVDPLTRQTSFATSGEDGRVEHWLPASAGKYQRQLPPQPLQPDVIIDRQALLSEARQRLAAQADYRRKVDGYARQNMSPADLDHMMTSEAAELRVRARRVDRVAAHDPLIAQLHAKADELVKIGRDLRIEKMLASTTPTEGYLHELHELAPAGQPLIKIRKVGTLVEQGRRADGRLDFLQEFEVLNLTVDPPQPLWYAHFHFSSAKPLFNRFDKAHLKTPDQRDLGLKWQQKQASSGAAVDPIWRGPIGKPFAELYFEPLFQT</sequence>
<evidence type="ECO:0000313" key="2">
    <source>
        <dbReference type="EMBL" id="PWE42436.1"/>
    </source>
</evidence>
<comment type="caution">
    <text evidence="2">The sequence shown here is derived from an EMBL/GenBank/DDBJ whole genome shotgun (WGS) entry which is preliminary data.</text>
</comment>
<dbReference type="Proteomes" id="UP000245056">
    <property type="component" value="Unassembled WGS sequence"/>
</dbReference>
<feature type="domain" description="Dermonecrotic toxin N-terminal" evidence="1">
    <location>
        <begin position="574"/>
        <end position="845"/>
    </location>
</feature>
<name>A0A2U2D502_9PSED</name>
<dbReference type="OrthoDB" id="7027699at2"/>
<reference evidence="2 3" key="1">
    <citation type="submission" date="2018-05" db="EMBL/GenBank/DDBJ databases">
        <title>Genome sequences of two Antarctic strains of Pseudomonas prosekii: insights into adaptation to extreme conditions.</title>
        <authorList>
            <person name="Snopkova K."/>
            <person name="Dufkova K."/>
            <person name="Cejkova D."/>
            <person name="Sedlacek I."/>
            <person name="Smajs D."/>
        </authorList>
    </citation>
    <scope>NUCLEOTIDE SEQUENCE [LARGE SCALE GENOMIC DNA]</scope>
    <source>
        <strain evidence="2 3">P2673</strain>
    </source>
</reference>
<accession>A0A2U2D502</accession>
<dbReference type="RefSeq" id="WP_109521583.1">
    <property type="nucleotide sequence ID" value="NZ_QFAW01000027.1"/>
</dbReference>
<proteinExistence type="predicted"/>
<evidence type="ECO:0000313" key="3">
    <source>
        <dbReference type="Proteomes" id="UP000245056"/>
    </source>
</evidence>
<organism evidence="2 3">
    <name type="scientific">Pseudomonas prosekii</name>
    <dbReference type="NCBI Taxonomy" id="1148509"/>
    <lineage>
        <taxon>Bacteria</taxon>
        <taxon>Pseudomonadati</taxon>
        <taxon>Pseudomonadota</taxon>
        <taxon>Gammaproteobacteria</taxon>
        <taxon>Pseudomonadales</taxon>
        <taxon>Pseudomonadaceae</taxon>
        <taxon>Pseudomonas</taxon>
    </lineage>
</organism>
<feature type="domain" description="Dermonecrotic toxin N-terminal" evidence="1">
    <location>
        <begin position="335"/>
        <end position="444"/>
    </location>
</feature>
<gene>
    <name evidence="2" type="ORF">C9I49_19115</name>
</gene>
<dbReference type="Pfam" id="PF20178">
    <property type="entry name" value="ToxA_N"/>
    <property type="match status" value="2"/>
</dbReference>
<evidence type="ECO:0000259" key="1">
    <source>
        <dbReference type="Pfam" id="PF20178"/>
    </source>
</evidence>